<protein>
    <submittedName>
        <fullName evidence="1">Uncharacterized protein</fullName>
    </submittedName>
</protein>
<dbReference type="Proteomes" id="UP001457282">
    <property type="component" value="Unassembled WGS sequence"/>
</dbReference>
<gene>
    <name evidence="1" type="ORF">M0R45_004397</name>
</gene>
<evidence type="ECO:0000313" key="1">
    <source>
        <dbReference type="EMBL" id="KAK9948838.1"/>
    </source>
</evidence>
<dbReference type="EMBL" id="JBEDUW010000001">
    <property type="protein sequence ID" value="KAK9948838.1"/>
    <property type="molecule type" value="Genomic_DNA"/>
</dbReference>
<keyword evidence="2" id="KW-1185">Reference proteome</keyword>
<sequence>MQRRLVLAQKNTDQLIDSAKDGKETLVLARQNSDQLVASARDGKETLVLARKIKRMLKRIDCMVPACTNKVRGGLPKDRNGFSSQLLKLLGYCCEKKNMLLVYEFVGREEA</sequence>
<name>A0AAW1YJR9_RUBAR</name>
<dbReference type="Gene3D" id="3.30.200.20">
    <property type="entry name" value="Phosphorylase Kinase, domain 1"/>
    <property type="match status" value="1"/>
</dbReference>
<dbReference type="AlphaFoldDB" id="A0AAW1YJR9"/>
<accession>A0AAW1YJR9</accession>
<proteinExistence type="predicted"/>
<organism evidence="1 2">
    <name type="scientific">Rubus argutus</name>
    <name type="common">Southern blackberry</name>
    <dbReference type="NCBI Taxonomy" id="59490"/>
    <lineage>
        <taxon>Eukaryota</taxon>
        <taxon>Viridiplantae</taxon>
        <taxon>Streptophyta</taxon>
        <taxon>Embryophyta</taxon>
        <taxon>Tracheophyta</taxon>
        <taxon>Spermatophyta</taxon>
        <taxon>Magnoliopsida</taxon>
        <taxon>eudicotyledons</taxon>
        <taxon>Gunneridae</taxon>
        <taxon>Pentapetalae</taxon>
        <taxon>rosids</taxon>
        <taxon>fabids</taxon>
        <taxon>Rosales</taxon>
        <taxon>Rosaceae</taxon>
        <taxon>Rosoideae</taxon>
        <taxon>Rosoideae incertae sedis</taxon>
        <taxon>Rubus</taxon>
    </lineage>
</organism>
<evidence type="ECO:0000313" key="2">
    <source>
        <dbReference type="Proteomes" id="UP001457282"/>
    </source>
</evidence>
<comment type="caution">
    <text evidence="1">The sequence shown here is derived from an EMBL/GenBank/DDBJ whole genome shotgun (WGS) entry which is preliminary data.</text>
</comment>
<reference evidence="1 2" key="1">
    <citation type="journal article" date="2023" name="G3 (Bethesda)">
        <title>A chromosome-length genome assembly and annotation of blackberry (Rubus argutus, cv. 'Hillquist').</title>
        <authorList>
            <person name="Bruna T."/>
            <person name="Aryal R."/>
            <person name="Dudchenko O."/>
            <person name="Sargent D.J."/>
            <person name="Mead D."/>
            <person name="Buti M."/>
            <person name="Cavallini A."/>
            <person name="Hytonen T."/>
            <person name="Andres J."/>
            <person name="Pham M."/>
            <person name="Weisz D."/>
            <person name="Mascagni F."/>
            <person name="Usai G."/>
            <person name="Natali L."/>
            <person name="Bassil N."/>
            <person name="Fernandez G.E."/>
            <person name="Lomsadze A."/>
            <person name="Armour M."/>
            <person name="Olukolu B."/>
            <person name="Poorten T."/>
            <person name="Britton C."/>
            <person name="Davik J."/>
            <person name="Ashrafi H."/>
            <person name="Aiden E.L."/>
            <person name="Borodovsky M."/>
            <person name="Worthington M."/>
        </authorList>
    </citation>
    <scope>NUCLEOTIDE SEQUENCE [LARGE SCALE GENOMIC DNA]</scope>
    <source>
        <strain evidence="1">PI 553951</strain>
    </source>
</reference>